<dbReference type="GO" id="GO:0006457">
    <property type="term" value="P:protein folding"/>
    <property type="evidence" value="ECO:0007669"/>
    <property type="project" value="TreeGrafter"/>
</dbReference>
<feature type="compositionally biased region" description="Basic and acidic residues" evidence="1">
    <location>
        <begin position="130"/>
        <end position="154"/>
    </location>
</feature>
<feature type="region of interest" description="Disordered" evidence="1">
    <location>
        <begin position="118"/>
        <end position="156"/>
    </location>
</feature>
<keyword evidence="5" id="KW-1185">Reference proteome</keyword>
<dbReference type="PANTHER" id="PTHR45672">
    <property type="entry name" value="PROTEIN DISULFIDE-ISOMERASE C17H9.14C-RELATED"/>
    <property type="match status" value="1"/>
</dbReference>
<name>A0AAN6GGL3_9BASI</name>
<reference evidence="4" key="1">
    <citation type="journal article" date="2023" name="PhytoFront">
        <title>Draft Genome Resources of Seven Strains of Tilletia horrida, Causal Agent of Kernel Smut of Rice.</title>
        <authorList>
            <person name="Khanal S."/>
            <person name="Antony Babu S."/>
            <person name="Zhou X.G."/>
        </authorList>
    </citation>
    <scope>NUCLEOTIDE SEQUENCE</scope>
    <source>
        <strain evidence="4">TX3</strain>
    </source>
</reference>
<dbReference type="GO" id="GO:0005783">
    <property type="term" value="C:endoplasmic reticulum"/>
    <property type="evidence" value="ECO:0007669"/>
    <property type="project" value="TreeGrafter"/>
</dbReference>
<dbReference type="Gene3D" id="3.40.30.10">
    <property type="entry name" value="Glutaredoxin"/>
    <property type="match status" value="1"/>
</dbReference>
<dbReference type="PANTHER" id="PTHR45672:SF11">
    <property type="entry name" value="PROTEIN DISULFIDE-ISOMERASE C17H9.14C"/>
    <property type="match status" value="1"/>
</dbReference>
<evidence type="ECO:0000259" key="3">
    <source>
        <dbReference type="PROSITE" id="PS51352"/>
    </source>
</evidence>
<dbReference type="InterPro" id="IPR051063">
    <property type="entry name" value="PDI"/>
</dbReference>
<gene>
    <name evidence="4" type="ORF">OC842_003143</name>
</gene>
<dbReference type="InterPro" id="IPR013766">
    <property type="entry name" value="Thioredoxin_domain"/>
</dbReference>
<feature type="chain" id="PRO_5042931514" description="Thioredoxin domain-containing protein" evidence="2">
    <location>
        <begin position="28"/>
        <end position="398"/>
    </location>
</feature>
<organism evidence="4 5">
    <name type="scientific">Tilletia horrida</name>
    <dbReference type="NCBI Taxonomy" id="155126"/>
    <lineage>
        <taxon>Eukaryota</taxon>
        <taxon>Fungi</taxon>
        <taxon>Dikarya</taxon>
        <taxon>Basidiomycota</taxon>
        <taxon>Ustilaginomycotina</taxon>
        <taxon>Exobasidiomycetes</taxon>
        <taxon>Tilletiales</taxon>
        <taxon>Tilletiaceae</taxon>
        <taxon>Tilletia</taxon>
    </lineage>
</organism>
<dbReference type="PROSITE" id="PS51257">
    <property type="entry name" value="PROKAR_LIPOPROTEIN"/>
    <property type="match status" value="1"/>
</dbReference>
<dbReference type="PRINTS" id="PR00421">
    <property type="entry name" value="THIOREDOXIN"/>
</dbReference>
<feature type="signal peptide" evidence="2">
    <location>
        <begin position="1"/>
        <end position="27"/>
    </location>
</feature>
<feature type="domain" description="Thioredoxin" evidence="3">
    <location>
        <begin position="210"/>
        <end position="345"/>
    </location>
</feature>
<dbReference type="GO" id="GO:0003756">
    <property type="term" value="F:protein disulfide isomerase activity"/>
    <property type="evidence" value="ECO:0007669"/>
    <property type="project" value="TreeGrafter"/>
</dbReference>
<dbReference type="Proteomes" id="UP001176521">
    <property type="component" value="Unassembled WGS sequence"/>
</dbReference>
<accession>A0AAN6GGL3</accession>
<evidence type="ECO:0000313" key="4">
    <source>
        <dbReference type="EMBL" id="KAK0532898.1"/>
    </source>
</evidence>
<proteinExistence type="predicted"/>
<dbReference type="SUPFAM" id="SSF52833">
    <property type="entry name" value="Thioredoxin-like"/>
    <property type="match status" value="2"/>
</dbReference>
<dbReference type="Pfam" id="PF00085">
    <property type="entry name" value="Thioredoxin"/>
    <property type="match status" value="1"/>
</dbReference>
<evidence type="ECO:0000313" key="5">
    <source>
        <dbReference type="Proteomes" id="UP001176521"/>
    </source>
</evidence>
<dbReference type="EMBL" id="JAPDMQ010000149">
    <property type="protein sequence ID" value="KAK0532898.1"/>
    <property type="molecule type" value="Genomic_DNA"/>
</dbReference>
<sequence>MRPASLLRSFGLAALAASCSLLPQLLAQASPYASLPADSGIQDLTSTAAFDTALLRAGRQTPLLLVHVHGRCSACEAVAPAFIAAAERARDAREGDAVLRDVEWGRVDGRANEGLLERYGIRGNSPQERTQPHLLDDDDASKQAREGGDGDKKGIRGYPILLFTQSSAEPTVLSLDQDDGGGGGGAGPSADLEGKVSAILEAARHRIRSLSPVQSSAAVVEAAVKERVLALNADTFHGVVMAEDKDVFVKFYAPWCSHCKKLAPRYAKVAALFAEHPTCLVTTFNADPPAERAIARDHKIRGFPTLKFYPSKTNSRTNWTKAEPEVYRGQRSPEALLAFLNERCGTELVLPTWQEEWGAKVDAWKTRVGALFGAGAGAGAGGEDKAEPAAVVLDRKEL</sequence>
<keyword evidence="2" id="KW-0732">Signal</keyword>
<protein>
    <recommendedName>
        <fullName evidence="3">Thioredoxin domain-containing protein</fullName>
    </recommendedName>
</protein>
<comment type="caution">
    <text evidence="4">The sequence shown here is derived from an EMBL/GenBank/DDBJ whole genome shotgun (WGS) entry which is preliminary data.</text>
</comment>
<dbReference type="InterPro" id="IPR036249">
    <property type="entry name" value="Thioredoxin-like_sf"/>
</dbReference>
<evidence type="ECO:0000256" key="1">
    <source>
        <dbReference type="SAM" id="MobiDB-lite"/>
    </source>
</evidence>
<dbReference type="PROSITE" id="PS51352">
    <property type="entry name" value="THIOREDOXIN_2"/>
    <property type="match status" value="1"/>
</dbReference>
<evidence type="ECO:0000256" key="2">
    <source>
        <dbReference type="SAM" id="SignalP"/>
    </source>
</evidence>
<dbReference type="AlphaFoldDB" id="A0AAN6GGL3"/>